<sequence length="41" mass="4759">MKNYYHFYIVIHFTMESDHCSGSNMLTAYIATNFNTSPPVL</sequence>
<proteinExistence type="predicted"/>
<dbReference type="EMBL" id="VIWO01000005">
    <property type="protein sequence ID" value="TWF39736.1"/>
    <property type="molecule type" value="Genomic_DNA"/>
</dbReference>
<name>A0A561PNP8_9BACT</name>
<reference evidence="1 2" key="1">
    <citation type="submission" date="2019-06" db="EMBL/GenBank/DDBJ databases">
        <title>Sorghum-associated microbial communities from plants grown in Nebraska, USA.</title>
        <authorList>
            <person name="Schachtman D."/>
        </authorList>
    </citation>
    <scope>NUCLEOTIDE SEQUENCE [LARGE SCALE GENOMIC DNA]</scope>
    <source>
        <strain evidence="1 2">1209</strain>
    </source>
</reference>
<accession>A0A561PNP8</accession>
<dbReference type="Proteomes" id="UP000320811">
    <property type="component" value="Unassembled WGS sequence"/>
</dbReference>
<evidence type="ECO:0000313" key="1">
    <source>
        <dbReference type="EMBL" id="TWF39736.1"/>
    </source>
</evidence>
<dbReference type="AlphaFoldDB" id="A0A561PNP8"/>
<keyword evidence="2" id="KW-1185">Reference proteome</keyword>
<evidence type="ECO:0000313" key="2">
    <source>
        <dbReference type="Proteomes" id="UP000320811"/>
    </source>
</evidence>
<comment type="caution">
    <text evidence="1">The sequence shown here is derived from an EMBL/GenBank/DDBJ whole genome shotgun (WGS) entry which is preliminary data.</text>
</comment>
<protein>
    <submittedName>
        <fullName evidence="1">Uncharacterized protein</fullName>
    </submittedName>
</protein>
<organism evidence="1 2">
    <name type="scientific">Chitinophaga polysaccharea</name>
    <dbReference type="NCBI Taxonomy" id="1293035"/>
    <lineage>
        <taxon>Bacteria</taxon>
        <taxon>Pseudomonadati</taxon>
        <taxon>Bacteroidota</taxon>
        <taxon>Chitinophagia</taxon>
        <taxon>Chitinophagales</taxon>
        <taxon>Chitinophagaceae</taxon>
        <taxon>Chitinophaga</taxon>
    </lineage>
</organism>
<gene>
    <name evidence="1" type="ORF">FHW36_105175</name>
</gene>